<dbReference type="InterPro" id="IPR036909">
    <property type="entry name" value="Cyt_c-like_dom_sf"/>
</dbReference>
<dbReference type="GO" id="GO:0020037">
    <property type="term" value="F:heme binding"/>
    <property type="evidence" value="ECO:0007669"/>
    <property type="project" value="InterPro"/>
</dbReference>
<evidence type="ECO:0000256" key="2">
    <source>
        <dbReference type="ARBA" id="ARBA00022723"/>
    </source>
</evidence>
<keyword evidence="1 4" id="KW-0349">Heme</keyword>
<dbReference type="Gene3D" id="1.10.760.10">
    <property type="entry name" value="Cytochrome c-like domain"/>
    <property type="match status" value="1"/>
</dbReference>
<evidence type="ECO:0000259" key="6">
    <source>
        <dbReference type="PROSITE" id="PS51007"/>
    </source>
</evidence>
<dbReference type="EMBL" id="DRXE01000002">
    <property type="protein sequence ID" value="HHM67121.1"/>
    <property type="molecule type" value="Genomic_DNA"/>
</dbReference>
<feature type="domain" description="Cytochrome c" evidence="6">
    <location>
        <begin position="162"/>
        <end position="243"/>
    </location>
</feature>
<dbReference type="SUPFAM" id="SSF46626">
    <property type="entry name" value="Cytochrome c"/>
    <property type="match status" value="2"/>
</dbReference>
<evidence type="ECO:0000256" key="3">
    <source>
        <dbReference type="ARBA" id="ARBA00023004"/>
    </source>
</evidence>
<evidence type="ECO:0000313" key="7">
    <source>
        <dbReference type="EMBL" id="HHM67121.1"/>
    </source>
</evidence>
<keyword evidence="5" id="KW-0732">Signal</keyword>
<evidence type="ECO:0000256" key="5">
    <source>
        <dbReference type="SAM" id="SignalP"/>
    </source>
</evidence>
<evidence type="ECO:0000256" key="1">
    <source>
        <dbReference type="ARBA" id="ARBA00022617"/>
    </source>
</evidence>
<keyword evidence="3 4" id="KW-0408">Iron</keyword>
<dbReference type="PANTHER" id="PTHR33751:SF1">
    <property type="entry name" value="CBB3-TYPE CYTOCHROME C OXIDASE SUBUNIT FIXP"/>
    <property type="match status" value="1"/>
</dbReference>
<dbReference type="InterPro" id="IPR009056">
    <property type="entry name" value="Cyt_c-like_dom"/>
</dbReference>
<sequence length="245" mass="27262">MLAKRGLMVLAFGLLLGVLGQNAPDPWRIQRGGQLYDHWIKAKGVEAPAGDHPLWALQNTNTRKGTDTWRCKECHGWDYLGKDGAYSSGSHFTGFAGVLQVRDKSLEEILALLKGSKNPKHDFSPYLSQEDLEDLALFLKYGTWDPRTAVDYKAKKPLKANPDLVQGRSIYRVCASCHGEDGKNINFGTEEAPEYVGTLAKDNPQEILHKIRIGQSGNFVMPGFSFLSLDQLQDLLAYLQTLPSK</sequence>
<dbReference type="PROSITE" id="PS51007">
    <property type="entry name" value="CYTC"/>
    <property type="match status" value="2"/>
</dbReference>
<feature type="signal peptide" evidence="5">
    <location>
        <begin position="1"/>
        <end position="23"/>
    </location>
</feature>
<proteinExistence type="predicted"/>
<reference evidence="7" key="1">
    <citation type="journal article" date="2020" name="mSystems">
        <title>Genome- and Community-Level Interaction Insights into Carbon Utilization and Element Cycling Functions of Hydrothermarchaeota in Hydrothermal Sediment.</title>
        <authorList>
            <person name="Zhou Z."/>
            <person name="Liu Y."/>
            <person name="Xu W."/>
            <person name="Pan J."/>
            <person name="Luo Z.H."/>
            <person name="Li M."/>
        </authorList>
    </citation>
    <scope>NUCLEOTIDE SEQUENCE [LARGE SCALE GENOMIC DNA]</scope>
    <source>
        <strain evidence="7">SpSt-1071</strain>
    </source>
</reference>
<keyword evidence="2 4" id="KW-0479">Metal-binding</keyword>
<feature type="chain" id="PRO_5028182362" description="Cytochrome c domain-containing protein" evidence="5">
    <location>
        <begin position="24"/>
        <end position="245"/>
    </location>
</feature>
<dbReference type="PANTHER" id="PTHR33751">
    <property type="entry name" value="CBB3-TYPE CYTOCHROME C OXIDASE SUBUNIT FIXP"/>
    <property type="match status" value="1"/>
</dbReference>
<gene>
    <name evidence="7" type="ORF">ENM28_00030</name>
</gene>
<dbReference type="AlphaFoldDB" id="A0A7C5RDB1"/>
<name>A0A7C5RDB1_9DEIN</name>
<dbReference type="GO" id="GO:0009055">
    <property type="term" value="F:electron transfer activity"/>
    <property type="evidence" value="ECO:0007669"/>
    <property type="project" value="InterPro"/>
</dbReference>
<organism evidence="7">
    <name type="scientific">Thermus caliditerrae</name>
    <dbReference type="NCBI Taxonomy" id="1330700"/>
    <lineage>
        <taxon>Bacteria</taxon>
        <taxon>Thermotogati</taxon>
        <taxon>Deinococcota</taxon>
        <taxon>Deinococci</taxon>
        <taxon>Thermales</taxon>
        <taxon>Thermaceae</taxon>
        <taxon>Thermus</taxon>
    </lineage>
</organism>
<accession>A0A7C5RDB1</accession>
<dbReference type="GO" id="GO:0046872">
    <property type="term" value="F:metal ion binding"/>
    <property type="evidence" value="ECO:0007669"/>
    <property type="project" value="UniProtKB-KW"/>
</dbReference>
<evidence type="ECO:0000256" key="4">
    <source>
        <dbReference type="PROSITE-ProRule" id="PRU00433"/>
    </source>
</evidence>
<dbReference type="InterPro" id="IPR050597">
    <property type="entry name" value="Cytochrome_c_Oxidase_Subunit"/>
</dbReference>
<protein>
    <recommendedName>
        <fullName evidence="6">Cytochrome c domain-containing protein</fullName>
    </recommendedName>
</protein>
<feature type="domain" description="Cytochrome c" evidence="6">
    <location>
        <begin position="27"/>
        <end position="143"/>
    </location>
</feature>
<dbReference type="Pfam" id="PF13442">
    <property type="entry name" value="Cytochrome_CBB3"/>
    <property type="match status" value="1"/>
</dbReference>
<comment type="caution">
    <text evidence="7">The sequence shown here is derived from an EMBL/GenBank/DDBJ whole genome shotgun (WGS) entry which is preliminary data.</text>
</comment>